<dbReference type="EMBL" id="AYKF01000072">
    <property type="protein sequence ID" value="ROO31000.1"/>
    <property type="molecule type" value="Genomic_DNA"/>
</dbReference>
<dbReference type="RefSeq" id="WP_123590695.1">
    <property type="nucleotide sequence ID" value="NZ_AYKF01000072.1"/>
</dbReference>
<keyword evidence="2" id="KW-0732">Signal</keyword>
<feature type="chain" id="PRO_5019061317" description="Tat pathway signal sequence domain protein" evidence="2">
    <location>
        <begin position="21"/>
        <end position="182"/>
    </location>
</feature>
<dbReference type="AlphaFoldDB" id="A0A423PZM9"/>
<feature type="signal peptide" evidence="2">
    <location>
        <begin position="1"/>
        <end position="20"/>
    </location>
</feature>
<evidence type="ECO:0000313" key="3">
    <source>
        <dbReference type="EMBL" id="ROO31000.1"/>
    </source>
</evidence>
<evidence type="ECO:0000313" key="4">
    <source>
        <dbReference type="Proteomes" id="UP000285123"/>
    </source>
</evidence>
<comment type="caution">
    <text evidence="3">The sequence shown here is derived from an EMBL/GenBank/DDBJ whole genome shotgun (WGS) entry which is preliminary data.</text>
</comment>
<reference evidence="3 4" key="1">
    <citation type="submission" date="2013-10" db="EMBL/GenBank/DDBJ databases">
        <title>Salinisphaera halophila YIM 95161 Genome Sequencing.</title>
        <authorList>
            <person name="Lai Q."/>
            <person name="Li C."/>
            <person name="Shao Z."/>
        </authorList>
    </citation>
    <scope>NUCLEOTIDE SEQUENCE [LARGE SCALE GENOMIC DNA]</scope>
    <source>
        <strain evidence="3 4">YIM 95161</strain>
    </source>
</reference>
<gene>
    <name evidence="3" type="ORF">SAHL_07020</name>
</gene>
<organism evidence="3 4">
    <name type="scientific">Salinisphaera orenii YIM 95161</name>
    <dbReference type="NCBI Taxonomy" id="1051139"/>
    <lineage>
        <taxon>Bacteria</taxon>
        <taxon>Pseudomonadati</taxon>
        <taxon>Pseudomonadota</taxon>
        <taxon>Gammaproteobacteria</taxon>
        <taxon>Salinisphaerales</taxon>
        <taxon>Salinisphaeraceae</taxon>
        <taxon>Salinisphaera</taxon>
    </lineage>
</organism>
<dbReference type="OrthoDB" id="7707524at2"/>
<dbReference type="Proteomes" id="UP000285123">
    <property type="component" value="Unassembled WGS sequence"/>
</dbReference>
<protein>
    <recommendedName>
        <fullName evidence="5">Tat pathway signal sequence domain protein</fullName>
    </recommendedName>
</protein>
<name>A0A423PZM9_9GAMM</name>
<feature type="compositionally biased region" description="Polar residues" evidence="1">
    <location>
        <begin position="19"/>
        <end position="29"/>
    </location>
</feature>
<evidence type="ECO:0000256" key="2">
    <source>
        <dbReference type="SAM" id="SignalP"/>
    </source>
</evidence>
<accession>A0A423PZM9</accession>
<sequence length="182" mass="19189">MLTRATVAALGLFLAASAMAQTDSDSSPDQDARAAAASDPTSMSRDSDEASPPDDEPSGGVRAARSAGGIEVELNKLEPVDGACRAYLVTQNLTESRFESVSLDVVMFDNDGIVARRLAVQIAPMPPTKTGLKVFDIQDLACDDIGQLLLNNVIECRTDTGGRDDCLSLLSVSQRGSVPFIK</sequence>
<feature type="region of interest" description="Disordered" evidence="1">
    <location>
        <begin position="19"/>
        <end position="65"/>
    </location>
</feature>
<proteinExistence type="predicted"/>
<evidence type="ECO:0000256" key="1">
    <source>
        <dbReference type="SAM" id="MobiDB-lite"/>
    </source>
</evidence>
<evidence type="ECO:0008006" key="5">
    <source>
        <dbReference type="Google" id="ProtNLM"/>
    </source>
</evidence>